<sequence>MDEAPLVDASWNISNPPSVESANCGTMLTALPSWEDDGCSWLLDCQDFGIHDFGFDCLNDIELNATNTLDMGDKN</sequence>
<protein>
    <submittedName>
        <fullName evidence="1">Uncharacterized protein</fullName>
    </submittedName>
</protein>
<keyword evidence="2" id="KW-1185">Reference proteome</keyword>
<name>A0AAV5IC27_9ROSI</name>
<reference evidence="1 2" key="1">
    <citation type="journal article" date="2021" name="Commun. Biol.">
        <title>The genome of Shorea leprosula (Dipterocarpaceae) highlights the ecological relevance of drought in aseasonal tropical rainforests.</title>
        <authorList>
            <person name="Ng K.K.S."/>
            <person name="Kobayashi M.J."/>
            <person name="Fawcett J.A."/>
            <person name="Hatakeyama M."/>
            <person name="Paape T."/>
            <person name="Ng C.H."/>
            <person name="Ang C.C."/>
            <person name="Tnah L.H."/>
            <person name="Lee C.T."/>
            <person name="Nishiyama T."/>
            <person name="Sese J."/>
            <person name="O'Brien M.J."/>
            <person name="Copetti D."/>
            <person name="Mohd Noor M.I."/>
            <person name="Ong R.C."/>
            <person name="Putra M."/>
            <person name="Sireger I.Z."/>
            <person name="Indrioko S."/>
            <person name="Kosugi Y."/>
            <person name="Izuno A."/>
            <person name="Isagi Y."/>
            <person name="Lee S.L."/>
            <person name="Shimizu K.K."/>
        </authorList>
    </citation>
    <scope>NUCLEOTIDE SEQUENCE [LARGE SCALE GENOMIC DNA]</scope>
    <source>
        <strain evidence="1">214</strain>
    </source>
</reference>
<dbReference type="AlphaFoldDB" id="A0AAV5IC27"/>
<dbReference type="Proteomes" id="UP001054252">
    <property type="component" value="Unassembled WGS sequence"/>
</dbReference>
<dbReference type="EMBL" id="BPVZ01000009">
    <property type="protein sequence ID" value="GKU95473.1"/>
    <property type="molecule type" value="Genomic_DNA"/>
</dbReference>
<gene>
    <name evidence="1" type="ORF">SLEP1_g8830</name>
</gene>
<proteinExistence type="predicted"/>
<comment type="caution">
    <text evidence="1">The sequence shown here is derived from an EMBL/GenBank/DDBJ whole genome shotgun (WGS) entry which is preliminary data.</text>
</comment>
<organism evidence="1 2">
    <name type="scientific">Rubroshorea leprosula</name>
    <dbReference type="NCBI Taxonomy" id="152421"/>
    <lineage>
        <taxon>Eukaryota</taxon>
        <taxon>Viridiplantae</taxon>
        <taxon>Streptophyta</taxon>
        <taxon>Embryophyta</taxon>
        <taxon>Tracheophyta</taxon>
        <taxon>Spermatophyta</taxon>
        <taxon>Magnoliopsida</taxon>
        <taxon>eudicotyledons</taxon>
        <taxon>Gunneridae</taxon>
        <taxon>Pentapetalae</taxon>
        <taxon>rosids</taxon>
        <taxon>malvids</taxon>
        <taxon>Malvales</taxon>
        <taxon>Dipterocarpaceae</taxon>
        <taxon>Rubroshorea</taxon>
    </lineage>
</organism>
<accession>A0AAV5IC27</accession>
<evidence type="ECO:0000313" key="1">
    <source>
        <dbReference type="EMBL" id="GKU95473.1"/>
    </source>
</evidence>
<evidence type="ECO:0000313" key="2">
    <source>
        <dbReference type="Proteomes" id="UP001054252"/>
    </source>
</evidence>